<accession>A0A0J6FDA0</accession>
<dbReference type="PANTHER" id="PTHR42791">
    <property type="entry name" value="GNAT FAMILY ACETYLTRANSFERASE"/>
    <property type="match status" value="1"/>
</dbReference>
<gene>
    <name evidence="2" type="ORF">CPAG_04608</name>
</gene>
<dbReference type="InterPro" id="IPR016181">
    <property type="entry name" value="Acyl_CoA_acyltransferase"/>
</dbReference>
<dbReference type="PANTHER" id="PTHR42791:SF1">
    <property type="entry name" value="N-ACETYLTRANSFERASE DOMAIN-CONTAINING PROTEIN"/>
    <property type="match status" value="1"/>
</dbReference>
<dbReference type="SUPFAM" id="SSF55729">
    <property type="entry name" value="Acyl-CoA N-acyltransferases (Nat)"/>
    <property type="match status" value="1"/>
</dbReference>
<proteinExistence type="predicted"/>
<dbReference type="Gene3D" id="3.40.630.30">
    <property type="match status" value="1"/>
</dbReference>
<reference evidence="3" key="2">
    <citation type="journal article" date="2009" name="Genome Res.">
        <title>Comparative genomic analyses of the human fungal pathogens Coccidioides and their relatives.</title>
        <authorList>
            <person name="Sharpton T.J."/>
            <person name="Stajich J.E."/>
            <person name="Rounsley S.D."/>
            <person name="Gardner M.J."/>
            <person name="Wortman J.R."/>
            <person name="Jordar V.S."/>
            <person name="Maiti R."/>
            <person name="Kodira C.D."/>
            <person name="Neafsey D.E."/>
            <person name="Zeng Q."/>
            <person name="Hung C.-Y."/>
            <person name="McMahan C."/>
            <person name="Muszewska A."/>
            <person name="Grynberg M."/>
            <person name="Mandel M.A."/>
            <person name="Kellner E.M."/>
            <person name="Barker B.M."/>
            <person name="Galgiani J.N."/>
            <person name="Orbach M.J."/>
            <person name="Kirkland T.N."/>
            <person name="Cole G.T."/>
            <person name="Henn M.R."/>
            <person name="Birren B.W."/>
            <person name="Taylor J.W."/>
        </authorList>
    </citation>
    <scope>NUCLEOTIDE SEQUENCE [LARGE SCALE GENOMIC DNA]</scope>
    <source>
        <strain evidence="3">RMSCC 3488</strain>
    </source>
</reference>
<dbReference type="InterPro" id="IPR000182">
    <property type="entry name" value="GNAT_dom"/>
</dbReference>
<dbReference type="Pfam" id="PF13508">
    <property type="entry name" value="Acetyltransf_7"/>
    <property type="match status" value="1"/>
</dbReference>
<dbReference type="AlphaFoldDB" id="A0A0J6FDA0"/>
<sequence>MDCAPKCILLSTDKMACSISPVEAEDVDLLVRKVEFPAHQDNLLYSLMFPRSKERQWEQREDEIRWTIDGLLETVHQGGEVLYKACREDGSPVGLIGWTANPGAFAMGVNTRDCIHSGPVVRPGGGQGAKLKNQNSFNPPSLDVTSWLSISERLREERQRVLQGYQGNGICRITFMAVDPNHQRQGIGSMLMKIFCDYVDKNALGAFVLSSPAGIPLYSKFGFKAAGVVETKQGNFTSMLRTFIQGSKS</sequence>
<dbReference type="PROSITE" id="PS51186">
    <property type="entry name" value="GNAT"/>
    <property type="match status" value="1"/>
</dbReference>
<dbReference type="CDD" id="cd04301">
    <property type="entry name" value="NAT_SF"/>
    <property type="match status" value="1"/>
</dbReference>
<dbReference type="EMBL" id="DS268110">
    <property type="protein sequence ID" value="KMM68278.1"/>
    <property type="molecule type" value="Genomic_DNA"/>
</dbReference>
<protein>
    <recommendedName>
        <fullName evidence="1">N-acetyltransferase domain-containing protein</fullName>
    </recommendedName>
</protein>
<evidence type="ECO:0000313" key="2">
    <source>
        <dbReference type="EMBL" id="KMM68278.1"/>
    </source>
</evidence>
<name>A0A0J6FDA0_COCPO</name>
<dbReference type="OrthoDB" id="61113at2759"/>
<dbReference type="GO" id="GO:0016747">
    <property type="term" value="F:acyltransferase activity, transferring groups other than amino-acyl groups"/>
    <property type="evidence" value="ECO:0007669"/>
    <property type="project" value="InterPro"/>
</dbReference>
<reference evidence="2 3" key="1">
    <citation type="submission" date="2007-06" db="EMBL/GenBank/DDBJ databases">
        <title>The Genome Sequence of Coccidioides posadasii RMSCC_3488.</title>
        <authorList>
            <consortium name="Coccidioides Genome Resources Consortium"/>
            <consortium name="The Broad Institute Genome Sequencing Platform"/>
            <person name="Henn M.R."/>
            <person name="Sykes S."/>
            <person name="Young S."/>
            <person name="Jaffe D."/>
            <person name="Berlin A."/>
            <person name="Alvarez P."/>
            <person name="Butler J."/>
            <person name="Gnerre S."/>
            <person name="Grabherr M."/>
            <person name="Mauceli E."/>
            <person name="Brockman W."/>
            <person name="Kodira C."/>
            <person name="Alvarado L."/>
            <person name="Zeng Q."/>
            <person name="Crawford M."/>
            <person name="Antoine C."/>
            <person name="Devon K."/>
            <person name="Galgiani J."/>
            <person name="Orsborn K."/>
            <person name="Lewis M.L."/>
            <person name="Nusbaum C."/>
            <person name="Galagan J."/>
            <person name="Birren B."/>
        </authorList>
    </citation>
    <scope>NUCLEOTIDE SEQUENCE [LARGE SCALE GENOMIC DNA]</scope>
    <source>
        <strain evidence="2 3">RMSCC 3488</strain>
    </source>
</reference>
<reference evidence="3" key="3">
    <citation type="journal article" date="2010" name="Genome Res.">
        <title>Population genomic sequencing of Coccidioides fungi reveals recent hybridization and transposon control.</title>
        <authorList>
            <person name="Neafsey D.E."/>
            <person name="Barker B.M."/>
            <person name="Sharpton T.J."/>
            <person name="Stajich J.E."/>
            <person name="Park D.J."/>
            <person name="Whiston E."/>
            <person name="Hung C.-Y."/>
            <person name="McMahan C."/>
            <person name="White J."/>
            <person name="Sykes S."/>
            <person name="Heiman D."/>
            <person name="Young S."/>
            <person name="Zeng Q."/>
            <person name="Abouelleil A."/>
            <person name="Aftuck L."/>
            <person name="Bessette D."/>
            <person name="Brown A."/>
            <person name="FitzGerald M."/>
            <person name="Lui A."/>
            <person name="Macdonald J.P."/>
            <person name="Priest M."/>
            <person name="Orbach M.J."/>
            <person name="Galgiani J.N."/>
            <person name="Kirkland T.N."/>
            <person name="Cole G.T."/>
            <person name="Birren B.W."/>
            <person name="Henn M.R."/>
            <person name="Taylor J.W."/>
            <person name="Rounsley S.D."/>
        </authorList>
    </citation>
    <scope>NUCLEOTIDE SEQUENCE [LARGE SCALE GENOMIC DNA]</scope>
    <source>
        <strain evidence="3">RMSCC 3488</strain>
    </source>
</reference>
<evidence type="ECO:0000259" key="1">
    <source>
        <dbReference type="PROSITE" id="PS51186"/>
    </source>
</evidence>
<organism evidence="2 3">
    <name type="scientific">Coccidioides posadasii RMSCC 3488</name>
    <dbReference type="NCBI Taxonomy" id="454284"/>
    <lineage>
        <taxon>Eukaryota</taxon>
        <taxon>Fungi</taxon>
        <taxon>Dikarya</taxon>
        <taxon>Ascomycota</taxon>
        <taxon>Pezizomycotina</taxon>
        <taxon>Eurotiomycetes</taxon>
        <taxon>Eurotiomycetidae</taxon>
        <taxon>Onygenales</taxon>
        <taxon>Onygenaceae</taxon>
        <taxon>Coccidioides</taxon>
    </lineage>
</organism>
<dbReference type="InterPro" id="IPR052523">
    <property type="entry name" value="Trichothecene_AcTrans"/>
</dbReference>
<dbReference type="VEuPathDB" id="FungiDB:CPAG_04608"/>
<evidence type="ECO:0000313" key="3">
    <source>
        <dbReference type="Proteomes" id="UP000054567"/>
    </source>
</evidence>
<dbReference type="Proteomes" id="UP000054567">
    <property type="component" value="Unassembled WGS sequence"/>
</dbReference>
<feature type="domain" description="N-acetyltransferase" evidence="1">
    <location>
        <begin position="43"/>
        <end position="244"/>
    </location>
</feature>